<comment type="caution">
    <text evidence="2">The sequence shown here is derived from an EMBL/GenBank/DDBJ whole genome shotgun (WGS) entry which is preliminary data.</text>
</comment>
<proteinExistence type="predicted"/>
<name>A0ABD1LJJ2_9FABA</name>
<organism evidence="2 3">
    <name type="scientific">Flemingia macrophylla</name>
    <dbReference type="NCBI Taxonomy" id="520843"/>
    <lineage>
        <taxon>Eukaryota</taxon>
        <taxon>Viridiplantae</taxon>
        <taxon>Streptophyta</taxon>
        <taxon>Embryophyta</taxon>
        <taxon>Tracheophyta</taxon>
        <taxon>Spermatophyta</taxon>
        <taxon>Magnoliopsida</taxon>
        <taxon>eudicotyledons</taxon>
        <taxon>Gunneridae</taxon>
        <taxon>Pentapetalae</taxon>
        <taxon>rosids</taxon>
        <taxon>fabids</taxon>
        <taxon>Fabales</taxon>
        <taxon>Fabaceae</taxon>
        <taxon>Papilionoideae</taxon>
        <taxon>50 kb inversion clade</taxon>
        <taxon>NPAAA clade</taxon>
        <taxon>indigoferoid/millettioid clade</taxon>
        <taxon>Phaseoleae</taxon>
        <taxon>Flemingia</taxon>
    </lineage>
</organism>
<dbReference type="EMBL" id="JBGMDY010000009">
    <property type="protein sequence ID" value="KAL2323631.1"/>
    <property type="molecule type" value="Genomic_DNA"/>
</dbReference>
<accession>A0ABD1LJJ2</accession>
<evidence type="ECO:0000256" key="1">
    <source>
        <dbReference type="SAM" id="MobiDB-lite"/>
    </source>
</evidence>
<keyword evidence="3" id="KW-1185">Reference proteome</keyword>
<feature type="region of interest" description="Disordered" evidence="1">
    <location>
        <begin position="203"/>
        <end position="295"/>
    </location>
</feature>
<feature type="compositionally biased region" description="Basic and acidic residues" evidence="1">
    <location>
        <begin position="286"/>
        <end position="295"/>
    </location>
</feature>
<feature type="compositionally biased region" description="Basic and acidic residues" evidence="1">
    <location>
        <begin position="248"/>
        <end position="267"/>
    </location>
</feature>
<gene>
    <name evidence="2" type="ORF">Fmac_028010</name>
</gene>
<sequence>MQNGMYSGSEQKRSLAGAGRVGMSDLVGSLLESVQMKTTHSKRLWVGLWGHASSTALLLRASPPPRLTSFAPHLLRATPPSRLTSSARHLLRGSPPSRDTSSARHLLHASPPPRDTSFAPHLLRATPPPRDTSFAPHLLRATPLHETSARNRCAPHLRHTSARNLYARHLRHTSASLLSFVRAEKPLRLLLLRSDDEWIVEERDNVDDGEENVDVEQEQPQGEGEGGGDGVNVQLDGGGSSSSNPTLDEFHLDKLVFDDDLSEHSSEENVDGDDENDDEDLGVGDDIIRGLDMDI</sequence>
<feature type="compositionally biased region" description="Acidic residues" evidence="1">
    <location>
        <begin position="268"/>
        <end position="283"/>
    </location>
</feature>
<protein>
    <submittedName>
        <fullName evidence="2">Uncharacterized protein</fullName>
    </submittedName>
</protein>
<feature type="region of interest" description="Disordered" evidence="1">
    <location>
        <begin position="78"/>
        <end position="131"/>
    </location>
</feature>
<dbReference type="AlphaFoldDB" id="A0ABD1LJJ2"/>
<evidence type="ECO:0000313" key="2">
    <source>
        <dbReference type="EMBL" id="KAL2323631.1"/>
    </source>
</evidence>
<feature type="compositionally biased region" description="Acidic residues" evidence="1">
    <location>
        <begin position="204"/>
        <end position="217"/>
    </location>
</feature>
<dbReference type="Proteomes" id="UP001603857">
    <property type="component" value="Unassembled WGS sequence"/>
</dbReference>
<reference evidence="2 3" key="1">
    <citation type="submission" date="2024-08" db="EMBL/GenBank/DDBJ databases">
        <title>Insights into the chromosomal genome structure of Flemingia macrophylla.</title>
        <authorList>
            <person name="Ding Y."/>
            <person name="Zhao Y."/>
            <person name="Bi W."/>
            <person name="Wu M."/>
            <person name="Zhao G."/>
            <person name="Gong Y."/>
            <person name="Li W."/>
            <person name="Zhang P."/>
        </authorList>
    </citation>
    <scope>NUCLEOTIDE SEQUENCE [LARGE SCALE GENOMIC DNA]</scope>
    <source>
        <strain evidence="2">DYQJB</strain>
        <tissue evidence="2">Leaf</tissue>
    </source>
</reference>
<evidence type="ECO:0000313" key="3">
    <source>
        <dbReference type="Proteomes" id="UP001603857"/>
    </source>
</evidence>
<feature type="compositionally biased region" description="Gly residues" evidence="1">
    <location>
        <begin position="223"/>
        <end position="240"/>
    </location>
</feature>